<feature type="compositionally biased region" description="Basic residues" evidence="5">
    <location>
        <begin position="884"/>
        <end position="897"/>
    </location>
</feature>
<keyword evidence="4" id="KW-0862">Zinc</keyword>
<feature type="compositionally biased region" description="Low complexity" evidence="5">
    <location>
        <begin position="759"/>
        <end position="768"/>
    </location>
</feature>
<evidence type="ECO:0000313" key="7">
    <source>
        <dbReference type="Proteomes" id="UP000887575"/>
    </source>
</evidence>
<evidence type="ECO:0000259" key="6">
    <source>
        <dbReference type="SMART" id="SM00355"/>
    </source>
</evidence>
<feature type="compositionally biased region" description="Basic and acidic residues" evidence="5">
    <location>
        <begin position="790"/>
        <end position="799"/>
    </location>
</feature>
<keyword evidence="7" id="KW-1185">Reference proteome</keyword>
<sequence length="903" mass="104816">MNSDGELEDDHESEFPKEDSEDEFPLGKDLPESFKVYCGICEEVQFNRGTGHIHEHMASHRGQIGSRTFTCSQCFFVTGVKELLESHLADTHGLPESIDEEDYPIQFGLDVEASLLDRIEFDQTRETMFTKSKFCQIADQHLLRRLVNADAGQPLSNRSSYERFFCIYWNGEISGAHWYCRICKRKLSRQDPYALRFAVLLHLDDHVTCKHKSNVLDDRLTKCLKREWKRYEKEIGSSLAVFRQRSQTLENSENRSFAIYLSADQQLIDFFNSVTESKHQIFDLCLLCARPVWGSSHYTRHHCKRKIKLSWSEFYAVDAADLSVEPPQSLFQIERVLKKSKRDEFDGILFYRWCCRKPDCAKKSLCTQCDFPNMWLTRAYALSHLEKHHSQLFNKDFFDYEWKLVQYDSRMPADIYDFRLHLPKVPIDDIGDPNLFALTANRVILAENYAALHICSICYYTDLNPGFMNHITTEHGFCYDRIDLHQPMKSRRSIPGPKPNTKRQFIEIADRLKYSIVPPLTIIKDMNQWNEVEDHDVQDELTIERTPADNEILAKTENDLQDSQLDENREVSDKREEIMATTSQSTSVFSPNSASLIKKTTISRILEGYDWEGDQPDPLSYNATTLLQAFLDRHFCVLCNKSIPMSRTDWQSDRMKETSLLAHLFIKHPDESIREELVNQKLYALSVLRWSEKPQYFPFRLNSAGSLTCSSCIDVPKSFPLLGRLQAHWEKCSVTKGSLSTLYTNIVRRKSRKDNDMQTTATTDTSNTPANKRIKKLETNTSKEPSTKTLEQKTPEKTNKQRQSMENVINKDEESPVTMPNQKPSKKIDNQHQSMNYDNNDEEGNNTAAISPEQETPEKTNKLCESVKKDDDSRKNENLPASRNLKRHHQPRKRKRLSGGQLF</sequence>
<evidence type="ECO:0000256" key="5">
    <source>
        <dbReference type="SAM" id="MobiDB-lite"/>
    </source>
</evidence>
<feature type="domain" description="C2H2-type" evidence="6">
    <location>
        <begin position="69"/>
        <end position="92"/>
    </location>
</feature>
<evidence type="ECO:0000256" key="1">
    <source>
        <dbReference type="ARBA" id="ARBA00022723"/>
    </source>
</evidence>
<dbReference type="AlphaFoldDB" id="A0AAF3FKD4"/>
<dbReference type="SMART" id="SM00355">
    <property type="entry name" value="ZnF_C2H2"/>
    <property type="match status" value="4"/>
</dbReference>
<dbReference type="InterPro" id="IPR013087">
    <property type="entry name" value="Znf_C2H2_type"/>
</dbReference>
<keyword evidence="3" id="KW-0863">Zinc-finger</keyword>
<feature type="compositionally biased region" description="Basic and acidic residues" evidence="5">
    <location>
        <begin position="856"/>
        <end position="877"/>
    </location>
</feature>
<feature type="compositionally biased region" description="Acidic residues" evidence="5">
    <location>
        <begin position="1"/>
        <end position="12"/>
    </location>
</feature>
<reference evidence="8" key="1">
    <citation type="submission" date="2024-02" db="UniProtKB">
        <authorList>
            <consortium name="WormBaseParasite"/>
        </authorList>
    </citation>
    <scope>IDENTIFICATION</scope>
</reference>
<name>A0AAF3FKD4_9BILA</name>
<keyword evidence="1" id="KW-0479">Metal-binding</keyword>
<dbReference type="GO" id="GO:0008270">
    <property type="term" value="F:zinc ion binding"/>
    <property type="evidence" value="ECO:0007669"/>
    <property type="project" value="UniProtKB-KW"/>
</dbReference>
<organism evidence="7 8">
    <name type="scientific">Mesorhabditis belari</name>
    <dbReference type="NCBI Taxonomy" id="2138241"/>
    <lineage>
        <taxon>Eukaryota</taxon>
        <taxon>Metazoa</taxon>
        <taxon>Ecdysozoa</taxon>
        <taxon>Nematoda</taxon>
        <taxon>Chromadorea</taxon>
        <taxon>Rhabditida</taxon>
        <taxon>Rhabditina</taxon>
        <taxon>Rhabditomorpha</taxon>
        <taxon>Rhabditoidea</taxon>
        <taxon>Rhabditidae</taxon>
        <taxon>Mesorhabditinae</taxon>
        <taxon>Mesorhabditis</taxon>
    </lineage>
</organism>
<dbReference type="InterPro" id="IPR050688">
    <property type="entry name" value="Zinc_finger/UBP_domain"/>
</dbReference>
<evidence type="ECO:0000256" key="3">
    <source>
        <dbReference type="ARBA" id="ARBA00022771"/>
    </source>
</evidence>
<dbReference type="Proteomes" id="UP000887575">
    <property type="component" value="Unassembled WGS sequence"/>
</dbReference>
<dbReference type="GO" id="GO:0005634">
    <property type="term" value="C:nucleus"/>
    <property type="evidence" value="ECO:0007669"/>
    <property type="project" value="TreeGrafter"/>
</dbReference>
<feature type="region of interest" description="Disordered" evidence="5">
    <location>
        <begin position="1"/>
        <end position="28"/>
    </location>
</feature>
<evidence type="ECO:0000256" key="2">
    <source>
        <dbReference type="ARBA" id="ARBA00022737"/>
    </source>
</evidence>
<feature type="region of interest" description="Disordered" evidence="5">
    <location>
        <begin position="750"/>
        <end position="903"/>
    </location>
</feature>
<feature type="domain" description="C2H2-type" evidence="6">
    <location>
        <begin position="178"/>
        <end position="211"/>
    </location>
</feature>
<dbReference type="GO" id="GO:0045944">
    <property type="term" value="P:positive regulation of transcription by RNA polymerase II"/>
    <property type="evidence" value="ECO:0007669"/>
    <property type="project" value="TreeGrafter"/>
</dbReference>
<feature type="domain" description="C2H2-type" evidence="6">
    <location>
        <begin position="453"/>
        <end position="475"/>
    </location>
</feature>
<feature type="domain" description="C2H2-type" evidence="6">
    <location>
        <begin position="36"/>
        <end position="60"/>
    </location>
</feature>
<dbReference type="Gene3D" id="3.30.160.60">
    <property type="entry name" value="Classic Zinc Finger"/>
    <property type="match status" value="1"/>
</dbReference>
<feature type="compositionally biased region" description="Polar residues" evidence="5">
    <location>
        <begin position="779"/>
        <end position="789"/>
    </location>
</feature>
<dbReference type="WBParaSite" id="MBELARI_LOCUS7576">
    <property type="protein sequence ID" value="MBELARI_LOCUS7576"/>
    <property type="gene ID" value="MBELARI_LOCUS7576"/>
</dbReference>
<dbReference type="PANTHER" id="PTHR24403">
    <property type="entry name" value="ZINC FINGER PROTEIN"/>
    <property type="match status" value="1"/>
</dbReference>
<evidence type="ECO:0000313" key="8">
    <source>
        <dbReference type="WBParaSite" id="MBELARI_LOCUS7576"/>
    </source>
</evidence>
<accession>A0AAF3FKD4</accession>
<keyword evidence="2" id="KW-0677">Repeat</keyword>
<dbReference type="PANTHER" id="PTHR24403:SF60">
    <property type="entry name" value="ZINC FINGER PROTEIN 407"/>
    <property type="match status" value="1"/>
</dbReference>
<evidence type="ECO:0000256" key="4">
    <source>
        <dbReference type="ARBA" id="ARBA00022833"/>
    </source>
</evidence>
<protein>
    <submittedName>
        <fullName evidence="8">C2H2-type domain-containing protein</fullName>
    </submittedName>
</protein>
<proteinExistence type="predicted"/>